<feature type="transmembrane region" description="Helical" evidence="5">
    <location>
        <begin position="20"/>
        <end position="39"/>
    </location>
</feature>
<dbReference type="RefSeq" id="WP_058967124.1">
    <property type="nucleotide sequence ID" value="NZ_CABKVM010000019.1"/>
</dbReference>
<dbReference type="GO" id="GO:0071555">
    <property type="term" value="P:cell wall organization"/>
    <property type="evidence" value="ECO:0007669"/>
    <property type="project" value="TreeGrafter"/>
</dbReference>
<evidence type="ECO:0000313" key="9">
    <source>
        <dbReference type="Proteomes" id="UP000295184"/>
    </source>
</evidence>
<dbReference type="Pfam" id="PF03717">
    <property type="entry name" value="PBP_dimer"/>
    <property type="match status" value="1"/>
</dbReference>
<evidence type="ECO:0000256" key="5">
    <source>
        <dbReference type="SAM" id="Phobius"/>
    </source>
</evidence>
<feature type="compositionally biased region" description="Basic residues" evidence="4">
    <location>
        <begin position="442"/>
        <end position="455"/>
    </location>
</feature>
<feature type="domain" description="Penicillin-binding protein transpeptidase" evidence="6">
    <location>
        <begin position="260"/>
        <end position="421"/>
    </location>
</feature>
<dbReference type="Proteomes" id="UP000295184">
    <property type="component" value="Unassembled WGS sequence"/>
</dbReference>
<dbReference type="InterPro" id="IPR012338">
    <property type="entry name" value="Beta-lactam/transpept-like"/>
</dbReference>
<dbReference type="STRING" id="1650663.GCA_001486665_03533"/>
<reference evidence="8 9" key="1">
    <citation type="submission" date="2019-03" db="EMBL/GenBank/DDBJ databases">
        <title>Genomic Encyclopedia of Type Strains, Phase IV (KMG-IV): sequencing the most valuable type-strain genomes for metagenomic binning, comparative biology and taxonomic classification.</title>
        <authorList>
            <person name="Goeker M."/>
        </authorList>
    </citation>
    <scope>NUCLEOTIDE SEQUENCE [LARGE SCALE GENOMIC DNA]</scope>
    <source>
        <strain evidence="8 9">DSM 100451</strain>
    </source>
</reference>
<dbReference type="EMBL" id="SLUM01000033">
    <property type="protein sequence ID" value="TCL53470.1"/>
    <property type="molecule type" value="Genomic_DNA"/>
</dbReference>
<keyword evidence="5" id="KW-1133">Transmembrane helix</keyword>
<evidence type="ECO:0000259" key="6">
    <source>
        <dbReference type="Pfam" id="PF00905"/>
    </source>
</evidence>
<organism evidence="8 9">
    <name type="scientific">Allofournierella massiliensis</name>
    <dbReference type="NCBI Taxonomy" id="1650663"/>
    <lineage>
        <taxon>Bacteria</taxon>
        <taxon>Bacillati</taxon>
        <taxon>Bacillota</taxon>
        <taxon>Clostridia</taxon>
        <taxon>Eubacteriales</taxon>
        <taxon>Oscillospiraceae</taxon>
        <taxon>Allofournierella</taxon>
    </lineage>
</organism>
<dbReference type="InterPro" id="IPR005311">
    <property type="entry name" value="PBP_dimer"/>
</dbReference>
<comment type="caution">
    <text evidence="8">The sequence shown here is derived from an EMBL/GenBank/DDBJ whole genome shotgun (WGS) entry which is preliminary data.</text>
</comment>
<keyword evidence="5" id="KW-0812">Transmembrane</keyword>
<evidence type="ECO:0000259" key="7">
    <source>
        <dbReference type="Pfam" id="PF03717"/>
    </source>
</evidence>
<dbReference type="InterPro" id="IPR036138">
    <property type="entry name" value="PBP_dimer_sf"/>
</dbReference>
<proteinExistence type="inferred from homology"/>
<evidence type="ECO:0000256" key="4">
    <source>
        <dbReference type="SAM" id="MobiDB-lite"/>
    </source>
</evidence>
<dbReference type="Gene3D" id="3.40.710.10">
    <property type="entry name" value="DD-peptidase/beta-lactamase superfamily"/>
    <property type="match status" value="1"/>
</dbReference>
<dbReference type="PANTHER" id="PTHR30627:SF1">
    <property type="entry name" value="PEPTIDOGLYCAN D,D-TRANSPEPTIDASE FTSI"/>
    <property type="match status" value="1"/>
</dbReference>
<dbReference type="InterPro" id="IPR050515">
    <property type="entry name" value="Beta-lactam/transpept"/>
</dbReference>
<evidence type="ECO:0000256" key="3">
    <source>
        <dbReference type="ARBA" id="ARBA00023136"/>
    </source>
</evidence>
<dbReference type="Gene3D" id="3.90.1310.10">
    <property type="entry name" value="Penicillin-binding protein 2a (Domain 2)"/>
    <property type="match status" value="1"/>
</dbReference>
<accession>A0A4R1QTN2</accession>
<dbReference type="AlphaFoldDB" id="A0A4R1QTN2"/>
<sequence>MQKQTPQAAQNRGMRLRTRLAAGFFVAVCFSTLVGRLWYLQIHEYDFYAQRAAGQQLRDSVVPAPRGDILDANGTPLAVSASCWTIRAVPREMADEDVAEASAALARILELDETDVLEKLGQRKSNDALLKRRVDQATADAVREACLENDWQGILILQDTRRWYPEGDFAASLLGFTNVDNQGVAGLELEYNSLLTGQDGRVLSAKNAWGYDMPTDYDTYIQPVQGNSLQLTVDVNVQHYLENYLSTAVKEHSVTARGVGIVMEVDTGRILAIATKPDYDPNEPRVIQDETVRAQVDALTGEERTQALTLAQQTQWRNKAVSDLYEPGSVFKLITCAAALDAGVATTSDSFFCGESYGVAGVHFHCANHKQHGVQNLAQALQNSCNQSFIQIGQRLGKEAFCDYFAAFGLQEATGIDLPAEPKKSEFYTADRMGPAVILAKRPHSSPMPRHRMAAKVRCGPERGNEH</sequence>
<evidence type="ECO:0000256" key="1">
    <source>
        <dbReference type="ARBA" id="ARBA00004370"/>
    </source>
</evidence>
<dbReference type="SUPFAM" id="SSF56601">
    <property type="entry name" value="beta-lactamase/transpeptidase-like"/>
    <property type="match status" value="1"/>
</dbReference>
<protein>
    <submittedName>
        <fullName evidence="8">Penicillin-binding protein</fullName>
    </submittedName>
</protein>
<comment type="subcellular location">
    <subcellularLocation>
        <location evidence="1">Membrane</location>
    </subcellularLocation>
</comment>
<dbReference type="SUPFAM" id="SSF56519">
    <property type="entry name" value="Penicillin binding protein dimerisation domain"/>
    <property type="match status" value="1"/>
</dbReference>
<feature type="region of interest" description="Disordered" evidence="4">
    <location>
        <begin position="442"/>
        <end position="467"/>
    </location>
</feature>
<evidence type="ECO:0000313" key="8">
    <source>
        <dbReference type="EMBL" id="TCL53470.1"/>
    </source>
</evidence>
<keyword evidence="3 5" id="KW-0472">Membrane</keyword>
<dbReference type="InterPro" id="IPR001460">
    <property type="entry name" value="PCN-bd_Tpept"/>
</dbReference>
<dbReference type="GO" id="GO:0005886">
    <property type="term" value="C:plasma membrane"/>
    <property type="evidence" value="ECO:0007669"/>
    <property type="project" value="TreeGrafter"/>
</dbReference>
<comment type="similarity">
    <text evidence="2">Belongs to the transpeptidase family.</text>
</comment>
<evidence type="ECO:0000256" key="2">
    <source>
        <dbReference type="ARBA" id="ARBA00007171"/>
    </source>
</evidence>
<feature type="domain" description="Penicillin-binding protein dimerisation" evidence="7">
    <location>
        <begin position="62"/>
        <end position="210"/>
    </location>
</feature>
<dbReference type="GO" id="GO:0008658">
    <property type="term" value="F:penicillin binding"/>
    <property type="evidence" value="ECO:0007669"/>
    <property type="project" value="InterPro"/>
</dbReference>
<gene>
    <name evidence="8" type="ORF">EDD77_13311</name>
</gene>
<dbReference type="Pfam" id="PF00905">
    <property type="entry name" value="Transpeptidase"/>
    <property type="match status" value="1"/>
</dbReference>
<name>A0A4R1QTN2_9FIRM</name>
<dbReference type="PANTHER" id="PTHR30627">
    <property type="entry name" value="PEPTIDOGLYCAN D,D-TRANSPEPTIDASE"/>
    <property type="match status" value="1"/>
</dbReference>